<dbReference type="AlphaFoldDB" id="A0A5R8WKZ3"/>
<keyword evidence="2" id="KW-1185">Reference proteome</keyword>
<evidence type="ECO:0000313" key="2">
    <source>
        <dbReference type="Proteomes" id="UP000305517"/>
    </source>
</evidence>
<accession>A0A5R8WKZ3</accession>
<dbReference type="OrthoDB" id="876970at2"/>
<gene>
    <name evidence="1" type="ORF">FDY95_19935</name>
</gene>
<name>A0A5R8WKZ3_9BACT</name>
<comment type="caution">
    <text evidence="1">The sequence shown here is derived from an EMBL/GenBank/DDBJ whole genome shotgun (WGS) entry which is preliminary data.</text>
</comment>
<evidence type="ECO:0000313" key="1">
    <source>
        <dbReference type="EMBL" id="TLM89619.1"/>
    </source>
</evidence>
<dbReference type="EMBL" id="VAJM01000012">
    <property type="protein sequence ID" value="TLM89619.1"/>
    <property type="molecule type" value="Genomic_DNA"/>
</dbReference>
<reference evidence="1 2" key="1">
    <citation type="submission" date="2019-05" db="EMBL/GenBank/DDBJ databases">
        <title>Hymenobacter edaphi sp. nov., isolated from abandoned arsenic-contaminated farmland soil.</title>
        <authorList>
            <person name="Nie L."/>
        </authorList>
    </citation>
    <scope>NUCLEOTIDE SEQUENCE [LARGE SCALE GENOMIC DNA]</scope>
    <source>
        <strain evidence="1 2">1-3-3-8</strain>
    </source>
</reference>
<protein>
    <submittedName>
        <fullName evidence="1">Uncharacterized protein</fullName>
    </submittedName>
</protein>
<dbReference type="RefSeq" id="WP_138080290.1">
    <property type="nucleotide sequence ID" value="NZ_VAJM01000012.1"/>
</dbReference>
<sequence>MKIFTLRSVFAHLLPAGALLLGLGACSTAHYVLVKPATGAGQWQDGMEVVAAKQDSLDVRLGVVSTSGPWLEFDVTLQNRSRRPVLVAPEAFYLDAYSTTPGVGALRVQSENPEQNIQALQQQAAYHQQKASARPAAEMLSSLSNLLDDLSSRPRHENAARRTARQTRYQAEMARYEQERASHVVQATAARDKQRQLETTLLRKTTVAPGQLLRGRVRFRRCADAAARLRLVMPVAGRQLAGEFTQQYFRLDGHPATAAATPAKARRGMR</sequence>
<organism evidence="1 2">
    <name type="scientific">Hymenobacter jeollabukensis</name>
    <dbReference type="NCBI Taxonomy" id="2025313"/>
    <lineage>
        <taxon>Bacteria</taxon>
        <taxon>Pseudomonadati</taxon>
        <taxon>Bacteroidota</taxon>
        <taxon>Cytophagia</taxon>
        <taxon>Cytophagales</taxon>
        <taxon>Hymenobacteraceae</taxon>
        <taxon>Hymenobacter</taxon>
    </lineage>
</organism>
<dbReference type="Proteomes" id="UP000305517">
    <property type="component" value="Unassembled WGS sequence"/>
</dbReference>
<proteinExistence type="predicted"/>
<dbReference type="PROSITE" id="PS51257">
    <property type="entry name" value="PROKAR_LIPOPROTEIN"/>
    <property type="match status" value="1"/>
</dbReference>